<feature type="transmembrane region" description="Helical" evidence="6">
    <location>
        <begin position="29"/>
        <end position="53"/>
    </location>
</feature>
<feature type="transmembrane region" description="Helical" evidence="6">
    <location>
        <begin position="289"/>
        <end position="315"/>
    </location>
</feature>
<dbReference type="InterPro" id="IPR003838">
    <property type="entry name" value="ABC3_permease_C"/>
</dbReference>
<feature type="transmembrane region" description="Helical" evidence="6">
    <location>
        <begin position="854"/>
        <end position="875"/>
    </location>
</feature>
<keyword evidence="2" id="KW-1003">Cell membrane</keyword>
<dbReference type="EMBL" id="JALGAR010000001">
    <property type="protein sequence ID" value="MCI4657083.1"/>
    <property type="molecule type" value="Genomic_DNA"/>
</dbReference>
<dbReference type="GO" id="GO:0022857">
    <property type="term" value="F:transmembrane transporter activity"/>
    <property type="evidence" value="ECO:0007669"/>
    <property type="project" value="TreeGrafter"/>
</dbReference>
<evidence type="ECO:0000313" key="8">
    <source>
        <dbReference type="EMBL" id="MCI4657083.1"/>
    </source>
</evidence>
<accession>A0AA41UE55</accession>
<sequence length="923" mass="94175">MSRTSHLSPFRAALRFARRDAWAAKGRSSLIMAMIAIPVAGLSGVALVGMSMLPTTAETVTVELGQADARITIVGSPDASMVQSPTEPDVHQVELDSGGTPVNSDPDAALADPKSLLPAGWDLTAVRAADVTVRTPAGIAGMTAVEGEVWNPAFAPKFRLVDGRAPETVAEVLATAAALDHLGVDLGESVTLLDPERTVTVVGVLDAAQYSDATSVVFGRLGAFTGDTNPIAGRDDFYLFGHPLDWAAVQKLNAVGAVALSRSVLLDPPPSGSSALDGSTGFSGVASTIVTLTLAGAAFAVLEVALLAGAAFAVGARQQQRVLATVASVGGRRKTLFQIVSASGLVLGFAGGIAGVALGVAGGSLYMVLSRDGSAVQYWGYHLSAPILIGIALFATVIGWMAALVPAWSASRLDVVVALTGARRPPSVRRGGLRWIGVGVVIAGVAITGGGAYTGAASVSSLGIITNGSSYQLALLLVLAGPVVAQMGVLVIAPVILTAAAGLLSHLGRSARLAGRDAVRNRARSVPVLAAIMSTVFLGTLLLAFFGASDASARAGYERLTAEGQLAVDLDSWTGSGNQLVHPIGSQVARLVASMPGAETVGVLSGVPTIQERGPADTAPVPTLALRPDVRCDVAGGPLTEAACGAPLYLFTTESAPRIWVGTVDDLALILDAPVSDNARNTLRTGGAVSLYPQYVQDDGTILINWIPASATAATTPTKTTAIPAVVQKPAHPIRFGVFMLAATAVSHALDTVDYRVLASFSTPPDGATQEQLRASIRSLTGGVDLLARYEQAPASTTGTSGWALMAVAALIAFGAAAVALGLARADSRRDDSTLSAIGANPGMRRAMAFWQSALLAGTGALLGGILGLLGPVMIGLVDLEPFAPPWAQLAILTIGLPVVIASAGWLLARPARFDEGIQRTIT</sequence>
<organism evidence="8 9">
    <name type="scientific">Cryobacterium zhongshanensis</name>
    <dbReference type="NCBI Taxonomy" id="2928153"/>
    <lineage>
        <taxon>Bacteria</taxon>
        <taxon>Bacillati</taxon>
        <taxon>Actinomycetota</taxon>
        <taxon>Actinomycetes</taxon>
        <taxon>Micrococcales</taxon>
        <taxon>Microbacteriaceae</taxon>
        <taxon>Cryobacterium</taxon>
    </lineage>
</organism>
<evidence type="ECO:0000313" key="9">
    <source>
        <dbReference type="Proteomes" id="UP001165341"/>
    </source>
</evidence>
<comment type="subcellular location">
    <subcellularLocation>
        <location evidence="1">Cell membrane</location>
        <topology evidence="1">Multi-pass membrane protein</topology>
    </subcellularLocation>
</comment>
<dbReference type="Pfam" id="PF02687">
    <property type="entry name" value="FtsX"/>
    <property type="match status" value="1"/>
</dbReference>
<evidence type="ECO:0000256" key="1">
    <source>
        <dbReference type="ARBA" id="ARBA00004651"/>
    </source>
</evidence>
<keyword evidence="9" id="KW-1185">Reference proteome</keyword>
<keyword evidence="5 6" id="KW-0472">Membrane</keyword>
<keyword evidence="3 6" id="KW-0812">Transmembrane</keyword>
<protein>
    <submittedName>
        <fullName evidence="8">ABC transporter permease</fullName>
    </submittedName>
</protein>
<proteinExistence type="predicted"/>
<feature type="transmembrane region" description="Helical" evidence="6">
    <location>
        <begin position="336"/>
        <end position="369"/>
    </location>
</feature>
<dbReference type="AlphaFoldDB" id="A0AA41UE55"/>
<feature type="transmembrane region" description="Helical" evidence="6">
    <location>
        <begin position="433"/>
        <end position="453"/>
    </location>
</feature>
<evidence type="ECO:0000256" key="6">
    <source>
        <dbReference type="SAM" id="Phobius"/>
    </source>
</evidence>
<feature type="transmembrane region" description="Helical" evidence="6">
    <location>
        <begin position="525"/>
        <end position="546"/>
    </location>
</feature>
<feature type="domain" description="ABC3 transporter permease C-terminal" evidence="7">
    <location>
        <begin position="804"/>
        <end position="913"/>
    </location>
</feature>
<dbReference type="Proteomes" id="UP001165341">
    <property type="component" value="Unassembled WGS sequence"/>
</dbReference>
<evidence type="ECO:0000256" key="5">
    <source>
        <dbReference type="ARBA" id="ARBA00023136"/>
    </source>
</evidence>
<evidence type="ECO:0000259" key="7">
    <source>
        <dbReference type="Pfam" id="PF02687"/>
    </source>
</evidence>
<keyword evidence="4 6" id="KW-1133">Transmembrane helix</keyword>
<dbReference type="PANTHER" id="PTHR30572:SF15">
    <property type="entry name" value="ABC TRANSPORTER PERMEASE"/>
    <property type="match status" value="1"/>
</dbReference>
<dbReference type="InterPro" id="IPR050250">
    <property type="entry name" value="Macrolide_Exporter_MacB"/>
</dbReference>
<dbReference type="RefSeq" id="WP_243011091.1">
    <property type="nucleotide sequence ID" value="NZ_JALGAR010000001.1"/>
</dbReference>
<feature type="transmembrane region" description="Helical" evidence="6">
    <location>
        <begin position="473"/>
        <end position="504"/>
    </location>
</feature>
<evidence type="ECO:0000256" key="4">
    <source>
        <dbReference type="ARBA" id="ARBA00022989"/>
    </source>
</evidence>
<evidence type="ECO:0000256" key="3">
    <source>
        <dbReference type="ARBA" id="ARBA00022692"/>
    </source>
</evidence>
<gene>
    <name evidence="8" type="ORF">MQH31_04550</name>
</gene>
<reference evidence="8" key="1">
    <citation type="submission" date="2022-03" db="EMBL/GenBank/DDBJ databases">
        <title>Cryobacterium sp. nov. strain ZS14-85, isolated from Antarctic soil.</title>
        <authorList>
            <person name="Li J."/>
            <person name="Niu G."/>
        </authorList>
    </citation>
    <scope>NUCLEOTIDE SEQUENCE</scope>
    <source>
        <strain evidence="8">ZS14-85</strain>
    </source>
</reference>
<name>A0AA41UE55_9MICO</name>
<feature type="transmembrane region" description="Helical" evidence="6">
    <location>
        <begin position="381"/>
        <end position="405"/>
    </location>
</feature>
<evidence type="ECO:0000256" key="2">
    <source>
        <dbReference type="ARBA" id="ARBA00022475"/>
    </source>
</evidence>
<dbReference type="PANTHER" id="PTHR30572">
    <property type="entry name" value="MEMBRANE COMPONENT OF TRANSPORTER-RELATED"/>
    <property type="match status" value="1"/>
</dbReference>
<feature type="transmembrane region" description="Helical" evidence="6">
    <location>
        <begin position="803"/>
        <end position="824"/>
    </location>
</feature>
<dbReference type="GO" id="GO:0005886">
    <property type="term" value="C:plasma membrane"/>
    <property type="evidence" value="ECO:0007669"/>
    <property type="project" value="UniProtKB-SubCell"/>
</dbReference>
<feature type="transmembrane region" description="Helical" evidence="6">
    <location>
        <begin position="887"/>
        <end position="909"/>
    </location>
</feature>
<comment type="caution">
    <text evidence="8">The sequence shown here is derived from an EMBL/GenBank/DDBJ whole genome shotgun (WGS) entry which is preliminary data.</text>
</comment>